<dbReference type="InterPro" id="IPR029063">
    <property type="entry name" value="SAM-dependent_MTases_sf"/>
</dbReference>
<evidence type="ECO:0000256" key="4">
    <source>
        <dbReference type="ARBA" id="ARBA00022490"/>
    </source>
</evidence>
<keyword evidence="5 8" id="KW-0489">Methyltransferase</keyword>
<dbReference type="EC" id="2.1.1.77" evidence="3"/>
<gene>
    <name evidence="8" type="ORF">MNBD_GAMMA14-319</name>
</gene>
<dbReference type="HAMAP" id="MF_00090">
    <property type="entry name" value="PIMT"/>
    <property type="match status" value="1"/>
</dbReference>
<feature type="non-terminal residue" evidence="8">
    <location>
        <position position="1"/>
    </location>
</feature>
<dbReference type="PROSITE" id="PS01279">
    <property type="entry name" value="PCMT"/>
    <property type="match status" value="1"/>
</dbReference>
<evidence type="ECO:0000256" key="1">
    <source>
        <dbReference type="ARBA" id="ARBA00004496"/>
    </source>
</evidence>
<evidence type="ECO:0000256" key="5">
    <source>
        <dbReference type="ARBA" id="ARBA00022603"/>
    </source>
</evidence>
<keyword evidence="6 8" id="KW-0808">Transferase</keyword>
<dbReference type="CDD" id="cd02440">
    <property type="entry name" value="AdoMet_MTases"/>
    <property type="match status" value="1"/>
</dbReference>
<name>A0A3B0Z510_9ZZZZ</name>
<dbReference type="PANTHER" id="PTHR11579">
    <property type="entry name" value="PROTEIN-L-ISOASPARTATE O-METHYLTRANSFERASE"/>
    <property type="match status" value="1"/>
</dbReference>
<reference evidence="8" key="1">
    <citation type="submission" date="2018-06" db="EMBL/GenBank/DDBJ databases">
        <authorList>
            <person name="Zhirakovskaya E."/>
        </authorList>
    </citation>
    <scope>NUCLEOTIDE SEQUENCE</scope>
</reference>
<dbReference type="PANTHER" id="PTHR11579:SF0">
    <property type="entry name" value="PROTEIN-L-ISOASPARTATE(D-ASPARTATE) O-METHYLTRANSFERASE"/>
    <property type="match status" value="1"/>
</dbReference>
<evidence type="ECO:0000256" key="7">
    <source>
        <dbReference type="ARBA" id="ARBA00022691"/>
    </source>
</evidence>
<dbReference type="NCBIfam" id="TIGR00080">
    <property type="entry name" value="pimt"/>
    <property type="match status" value="1"/>
</dbReference>
<keyword evidence="4" id="KW-0963">Cytoplasm</keyword>
<dbReference type="GO" id="GO:0004719">
    <property type="term" value="F:protein-L-isoaspartate (D-aspartate) O-methyltransferase activity"/>
    <property type="evidence" value="ECO:0007669"/>
    <property type="project" value="UniProtKB-EC"/>
</dbReference>
<dbReference type="NCBIfam" id="NF001453">
    <property type="entry name" value="PRK00312.1"/>
    <property type="match status" value="1"/>
</dbReference>
<evidence type="ECO:0000256" key="3">
    <source>
        <dbReference type="ARBA" id="ARBA00011890"/>
    </source>
</evidence>
<dbReference type="SUPFAM" id="SSF53335">
    <property type="entry name" value="S-adenosyl-L-methionine-dependent methyltransferases"/>
    <property type="match status" value="1"/>
</dbReference>
<dbReference type="EMBL" id="UOFM01000523">
    <property type="protein sequence ID" value="VAW83303.1"/>
    <property type="molecule type" value="Genomic_DNA"/>
</dbReference>
<sequence length="192" mass="20967">RVMEAMRKVPRDAFVPADMRVAAFENGPLPIGYGQTISQPYIVALMTDLLAPEPEHRILEIGTGSGYQTAILSQLCSKVYSVEVVKELGAVAAEVFKRLGCQNIEMRIGDGYQGWPEHAPYDGIIVTAAATHIPSALVEQLKPGGRMVIPVGLPYSHQELMLVRKDEQGKIQTESVLSVAFVPLVSEERVNP</sequence>
<evidence type="ECO:0000256" key="6">
    <source>
        <dbReference type="ARBA" id="ARBA00022679"/>
    </source>
</evidence>
<dbReference type="GO" id="GO:0005737">
    <property type="term" value="C:cytoplasm"/>
    <property type="evidence" value="ECO:0007669"/>
    <property type="project" value="UniProtKB-SubCell"/>
</dbReference>
<keyword evidence="7" id="KW-0949">S-adenosyl-L-methionine</keyword>
<dbReference type="Gene3D" id="3.40.50.150">
    <property type="entry name" value="Vaccinia Virus protein VP39"/>
    <property type="match status" value="1"/>
</dbReference>
<dbReference type="Pfam" id="PF01135">
    <property type="entry name" value="PCMT"/>
    <property type="match status" value="1"/>
</dbReference>
<dbReference type="GO" id="GO:0032259">
    <property type="term" value="P:methylation"/>
    <property type="evidence" value="ECO:0007669"/>
    <property type="project" value="UniProtKB-KW"/>
</dbReference>
<dbReference type="AlphaFoldDB" id="A0A3B0Z510"/>
<dbReference type="FunFam" id="3.40.50.150:FF:000010">
    <property type="entry name" value="Protein-L-isoaspartate O-methyltransferase"/>
    <property type="match status" value="1"/>
</dbReference>
<proteinExistence type="inferred from homology"/>
<comment type="subcellular location">
    <subcellularLocation>
        <location evidence="1">Cytoplasm</location>
    </subcellularLocation>
</comment>
<accession>A0A3B0Z510</accession>
<evidence type="ECO:0000256" key="2">
    <source>
        <dbReference type="ARBA" id="ARBA00005369"/>
    </source>
</evidence>
<comment type="similarity">
    <text evidence="2">Belongs to the methyltransferase superfamily. L-isoaspartyl/D-aspartyl protein methyltransferase family.</text>
</comment>
<protein>
    <recommendedName>
        <fullName evidence="3">protein-L-isoaspartate(D-aspartate) O-methyltransferase</fullName>
        <ecNumber evidence="3">2.1.1.77</ecNumber>
    </recommendedName>
</protein>
<dbReference type="InterPro" id="IPR000682">
    <property type="entry name" value="PCMT"/>
</dbReference>
<organism evidence="8">
    <name type="scientific">hydrothermal vent metagenome</name>
    <dbReference type="NCBI Taxonomy" id="652676"/>
    <lineage>
        <taxon>unclassified sequences</taxon>
        <taxon>metagenomes</taxon>
        <taxon>ecological metagenomes</taxon>
    </lineage>
</organism>
<evidence type="ECO:0000313" key="8">
    <source>
        <dbReference type="EMBL" id="VAW83303.1"/>
    </source>
</evidence>